<reference evidence="11" key="1">
    <citation type="submission" date="2020-12" db="EMBL/GenBank/DDBJ databases">
        <title>Taurinivorans muris gen. nov., sp. nov., fundamental and realized metabolic niche of a ubiquitous sulfidogenic bacterium in the murine intestine.</title>
        <authorList>
            <person name="Ye H."/>
            <person name="Hanson B.T."/>
            <person name="Loy A."/>
        </authorList>
    </citation>
    <scope>NUCLEOTIDE SEQUENCE</scope>
    <source>
        <strain evidence="11">LT0009</strain>
    </source>
</reference>
<dbReference type="InterPro" id="IPR012340">
    <property type="entry name" value="NA-bd_OB-fold"/>
</dbReference>
<sequence length="138" mass="15368">MAKKSRSIYYTAFFLFVAGIGYMIWSGLSQNSVYFLNVSEALAQETPQSALSARVFGIVSDTPIERPQDGLGANFTLEDYENKSQTIQVNYRGVVPDTFKAGSEVIIEGSLQNSVFTAKTLMTKCPSKYQKENREKNV</sequence>
<dbReference type="Gene3D" id="2.40.50.140">
    <property type="entry name" value="Nucleic acid-binding proteins"/>
    <property type="match status" value="1"/>
</dbReference>
<evidence type="ECO:0000256" key="2">
    <source>
        <dbReference type="ARBA" id="ARBA00022617"/>
    </source>
</evidence>
<keyword evidence="9 10" id="KW-0472">Membrane</keyword>
<keyword evidence="2" id="KW-0349">Heme</keyword>
<accession>A0ABY5Y097</accession>
<evidence type="ECO:0000256" key="5">
    <source>
        <dbReference type="ARBA" id="ARBA00022748"/>
    </source>
</evidence>
<keyword evidence="5" id="KW-0201">Cytochrome c-type biogenesis</keyword>
<dbReference type="SUPFAM" id="SSF82093">
    <property type="entry name" value="Heme chaperone CcmE"/>
    <property type="match status" value="1"/>
</dbReference>
<evidence type="ECO:0000313" key="11">
    <source>
        <dbReference type="EMBL" id="UWX05019.1"/>
    </source>
</evidence>
<organism evidence="11 12">
    <name type="scientific">Taurinivorans muris</name>
    <dbReference type="NCBI Taxonomy" id="2787751"/>
    <lineage>
        <taxon>Bacteria</taxon>
        <taxon>Pseudomonadati</taxon>
        <taxon>Thermodesulfobacteriota</taxon>
        <taxon>Desulfovibrionia</taxon>
        <taxon>Desulfovibrionales</taxon>
        <taxon>Desulfovibrionaceae</taxon>
        <taxon>Taurinivorans</taxon>
    </lineage>
</organism>
<keyword evidence="7 10" id="KW-1133">Transmembrane helix</keyword>
<dbReference type="InterPro" id="IPR004329">
    <property type="entry name" value="CcmE"/>
</dbReference>
<keyword evidence="3 10" id="KW-0812">Transmembrane</keyword>
<dbReference type="RefSeq" id="WP_334314577.1">
    <property type="nucleotide sequence ID" value="NZ_CP065938.1"/>
</dbReference>
<evidence type="ECO:0000256" key="7">
    <source>
        <dbReference type="ARBA" id="ARBA00022989"/>
    </source>
</evidence>
<evidence type="ECO:0000256" key="6">
    <source>
        <dbReference type="ARBA" id="ARBA00022968"/>
    </source>
</evidence>
<proteinExistence type="predicted"/>
<dbReference type="Proteomes" id="UP001058120">
    <property type="component" value="Chromosome"/>
</dbReference>
<gene>
    <name evidence="11" type="ORF">JBF11_05915</name>
</gene>
<evidence type="ECO:0000256" key="1">
    <source>
        <dbReference type="ARBA" id="ARBA00004370"/>
    </source>
</evidence>
<evidence type="ECO:0000256" key="10">
    <source>
        <dbReference type="SAM" id="Phobius"/>
    </source>
</evidence>
<keyword evidence="6" id="KW-0735">Signal-anchor</keyword>
<comment type="subcellular location">
    <subcellularLocation>
        <location evidence="1">Membrane</location>
    </subcellularLocation>
</comment>
<keyword evidence="4" id="KW-0479">Metal-binding</keyword>
<keyword evidence="8" id="KW-0408">Iron</keyword>
<dbReference type="PANTHER" id="PTHR34128:SF2">
    <property type="entry name" value="CYTOCHROME C-TYPE BIOGENESIS PROTEIN CCME HOMOLOG, MITOCHONDRIAL"/>
    <property type="match status" value="1"/>
</dbReference>
<feature type="transmembrane region" description="Helical" evidence="10">
    <location>
        <begin position="7"/>
        <end position="25"/>
    </location>
</feature>
<protein>
    <submittedName>
        <fullName evidence="11">Cytochrome c maturation protein CcmE</fullName>
    </submittedName>
</protein>
<evidence type="ECO:0000256" key="3">
    <source>
        <dbReference type="ARBA" id="ARBA00022692"/>
    </source>
</evidence>
<dbReference type="InterPro" id="IPR036127">
    <property type="entry name" value="CcmE-like_sf"/>
</dbReference>
<dbReference type="EMBL" id="CP065938">
    <property type="protein sequence ID" value="UWX05019.1"/>
    <property type="molecule type" value="Genomic_DNA"/>
</dbReference>
<dbReference type="PANTHER" id="PTHR34128">
    <property type="entry name" value="CYTOCHROME C-TYPE BIOGENESIS PROTEIN CCME HOMOLOG, MITOCHONDRIAL"/>
    <property type="match status" value="1"/>
</dbReference>
<dbReference type="Pfam" id="PF03100">
    <property type="entry name" value="CcmE"/>
    <property type="match status" value="1"/>
</dbReference>
<evidence type="ECO:0000313" key="12">
    <source>
        <dbReference type="Proteomes" id="UP001058120"/>
    </source>
</evidence>
<name>A0ABY5Y097_9BACT</name>
<evidence type="ECO:0000256" key="9">
    <source>
        <dbReference type="ARBA" id="ARBA00023136"/>
    </source>
</evidence>
<evidence type="ECO:0000256" key="8">
    <source>
        <dbReference type="ARBA" id="ARBA00023004"/>
    </source>
</evidence>
<keyword evidence="12" id="KW-1185">Reference proteome</keyword>
<evidence type="ECO:0000256" key="4">
    <source>
        <dbReference type="ARBA" id="ARBA00022723"/>
    </source>
</evidence>